<keyword evidence="3" id="KW-1185">Reference proteome</keyword>
<dbReference type="Proteomes" id="UP000198305">
    <property type="component" value="Unassembled WGS sequence"/>
</dbReference>
<name>A0A239ACV9_9PROT</name>
<accession>A0A239ACV9</accession>
<dbReference type="PANTHER" id="PTHR33608:SF6">
    <property type="entry name" value="BLL2464 PROTEIN"/>
    <property type="match status" value="1"/>
</dbReference>
<reference evidence="3" key="1">
    <citation type="submission" date="2017-06" db="EMBL/GenBank/DDBJ databases">
        <authorList>
            <person name="Varghese N."/>
            <person name="Submissions S."/>
        </authorList>
    </citation>
    <scope>NUCLEOTIDE SEQUENCE [LARGE SCALE GENOMIC DNA]</scope>
    <source>
        <strain evidence="3">Ca-68</strain>
    </source>
</reference>
<dbReference type="InterPro" id="IPR036465">
    <property type="entry name" value="vWFA_dom_sf"/>
</dbReference>
<evidence type="ECO:0000313" key="2">
    <source>
        <dbReference type="EMBL" id="SNR93455.1"/>
    </source>
</evidence>
<dbReference type="SUPFAM" id="SSF53300">
    <property type="entry name" value="vWA-like"/>
    <property type="match status" value="1"/>
</dbReference>
<dbReference type="Pfam" id="PF01882">
    <property type="entry name" value="DUF58"/>
    <property type="match status" value="1"/>
</dbReference>
<evidence type="ECO:0000259" key="1">
    <source>
        <dbReference type="Pfam" id="PF01882"/>
    </source>
</evidence>
<evidence type="ECO:0000313" key="3">
    <source>
        <dbReference type="Proteomes" id="UP000198305"/>
    </source>
</evidence>
<protein>
    <recommendedName>
        <fullName evidence="1">DUF58 domain-containing protein</fullName>
    </recommendedName>
</protein>
<dbReference type="EMBL" id="FZOA01000007">
    <property type="protein sequence ID" value="SNR93455.1"/>
    <property type="molecule type" value="Genomic_DNA"/>
</dbReference>
<proteinExistence type="predicted"/>
<dbReference type="RefSeq" id="WP_089375915.1">
    <property type="nucleotide sequence ID" value="NZ_FZOA01000007.1"/>
</dbReference>
<sequence>MLPSYIKPFSYQIPWKSSSVHAGDHLGIQRGLGFEYKGNTSLIDYPDLRRMDLRQSLRDPYEQVQVRLFNHDSITPVYAVCDLSSSMQYRGERRKMEIMQEVAASVAYSVSAENDVFSLIGYDQHVLDDYVLPLSYQVHEALERIETFTDIEALGRSSAGILEAAPLLSQNKGLVFWISDFHLPFDTIIQAMNMFSRHQVVPIVLWEEEEYRRLPRFGLGTLLDPETGRDRTIFFRESIRAKFMTAFEQRKLALEDLFLAFESPPHFISGSFEAESMTHYFEKYMTV</sequence>
<dbReference type="OrthoDB" id="8996492at2"/>
<gene>
    <name evidence="2" type="ORF">SAMN05192560_1832</name>
</gene>
<feature type="domain" description="DUF58" evidence="1">
    <location>
        <begin position="47"/>
        <end position="250"/>
    </location>
</feature>
<dbReference type="PANTHER" id="PTHR33608">
    <property type="entry name" value="BLL2464 PROTEIN"/>
    <property type="match status" value="1"/>
</dbReference>
<organism evidence="2 3">
    <name type="scientific">Methylobacillus rhizosphaerae</name>
    <dbReference type="NCBI Taxonomy" id="551994"/>
    <lineage>
        <taxon>Bacteria</taxon>
        <taxon>Pseudomonadati</taxon>
        <taxon>Pseudomonadota</taxon>
        <taxon>Betaproteobacteria</taxon>
        <taxon>Nitrosomonadales</taxon>
        <taxon>Methylophilaceae</taxon>
        <taxon>Methylobacillus</taxon>
    </lineage>
</organism>
<dbReference type="InterPro" id="IPR002881">
    <property type="entry name" value="DUF58"/>
</dbReference>
<dbReference type="AlphaFoldDB" id="A0A239ACV9"/>